<evidence type="ECO:0000313" key="1">
    <source>
        <dbReference type="EMBL" id="TFK67276.1"/>
    </source>
</evidence>
<accession>A0ACD3APP9</accession>
<dbReference type="Proteomes" id="UP000308600">
    <property type="component" value="Unassembled WGS sequence"/>
</dbReference>
<gene>
    <name evidence="1" type="ORF">BDN72DRAFT_799144</name>
</gene>
<protein>
    <submittedName>
        <fullName evidence="1">Cytochrome P450</fullName>
    </submittedName>
</protein>
<dbReference type="EMBL" id="ML208380">
    <property type="protein sequence ID" value="TFK67276.1"/>
    <property type="molecule type" value="Genomic_DNA"/>
</dbReference>
<evidence type="ECO:0000313" key="2">
    <source>
        <dbReference type="Proteomes" id="UP000308600"/>
    </source>
</evidence>
<organism evidence="1 2">
    <name type="scientific">Pluteus cervinus</name>
    <dbReference type="NCBI Taxonomy" id="181527"/>
    <lineage>
        <taxon>Eukaryota</taxon>
        <taxon>Fungi</taxon>
        <taxon>Dikarya</taxon>
        <taxon>Basidiomycota</taxon>
        <taxon>Agaricomycotina</taxon>
        <taxon>Agaricomycetes</taxon>
        <taxon>Agaricomycetidae</taxon>
        <taxon>Agaricales</taxon>
        <taxon>Pluteineae</taxon>
        <taxon>Pluteaceae</taxon>
        <taxon>Pluteus</taxon>
    </lineage>
</organism>
<name>A0ACD3APP9_9AGAR</name>
<reference evidence="1 2" key="1">
    <citation type="journal article" date="2019" name="Nat. Ecol. Evol.">
        <title>Megaphylogeny resolves global patterns of mushroom evolution.</title>
        <authorList>
            <person name="Varga T."/>
            <person name="Krizsan K."/>
            <person name="Foldi C."/>
            <person name="Dima B."/>
            <person name="Sanchez-Garcia M."/>
            <person name="Sanchez-Ramirez S."/>
            <person name="Szollosi G.J."/>
            <person name="Szarkandi J.G."/>
            <person name="Papp V."/>
            <person name="Albert L."/>
            <person name="Andreopoulos W."/>
            <person name="Angelini C."/>
            <person name="Antonin V."/>
            <person name="Barry K.W."/>
            <person name="Bougher N.L."/>
            <person name="Buchanan P."/>
            <person name="Buyck B."/>
            <person name="Bense V."/>
            <person name="Catcheside P."/>
            <person name="Chovatia M."/>
            <person name="Cooper J."/>
            <person name="Damon W."/>
            <person name="Desjardin D."/>
            <person name="Finy P."/>
            <person name="Geml J."/>
            <person name="Haridas S."/>
            <person name="Hughes K."/>
            <person name="Justo A."/>
            <person name="Karasinski D."/>
            <person name="Kautmanova I."/>
            <person name="Kiss B."/>
            <person name="Kocsube S."/>
            <person name="Kotiranta H."/>
            <person name="LaButti K.M."/>
            <person name="Lechner B.E."/>
            <person name="Liimatainen K."/>
            <person name="Lipzen A."/>
            <person name="Lukacs Z."/>
            <person name="Mihaltcheva S."/>
            <person name="Morgado L.N."/>
            <person name="Niskanen T."/>
            <person name="Noordeloos M.E."/>
            <person name="Ohm R.A."/>
            <person name="Ortiz-Santana B."/>
            <person name="Ovrebo C."/>
            <person name="Racz N."/>
            <person name="Riley R."/>
            <person name="Savchenko A."/>
            <person name="Shiryaev A."/>
            <person name="Soop K."/>
            <person name="Spirin V."/>
            <person name="Szebenyi C."/>
            <person name="Tomsovsky M."/>
            <person name="Tulloss R.E."/>
            <person name="Uehling J."/>
            <person name="Grigoriev I.V."/>
            <person name="Vagvolgyi C."/>
            <person name="Papp T."/>
            <person name="Martin F.M."/>
            <person name="Miettinen O."/>
            <person name="Hibbett D.S."/>
            <person name="Nagy L.G."/>
        </authorList>
    </citation>
    <scope>NUCLEOTIDE SEQUENCE [LARGE SCALE GENOMIC DNA]</scope>
    <source>
        <strain evidence="1 2">NL-1719</strain>
    </source>
</reference>
<keyword evidence="2" id="KW-1185">Reference proteome</keyword>
<proteinExistence type="predicted"/>
<sequence length="469" mass="53609">MPKKNSWLSMHEWSKTIGPVVHLNMAGQPVIVLNTNEAAVELLERRSHLYSDRPRLIMTNELMTQGMVVGFARFGELWKRFRKAAHAGINIRAVEAYYPIMEREASLLVQELCKDPNSWDDHYHRYVASSIFGFLYGGQPMMNKDEPIVHKINDCMHRITGAAVPGAYLVDTFPVLKKLPDWAAKWKREAKYWFRKDSNMFVEWLDRVRADMKTGDPPPSFGRALLNGQQHFGLNDIQTAWLGGSLFGAGSDATAGSLRWVMLAITLFPEKVKKVQDELDLVIGRDRLPNFSDRENLPYLRAFCREVMRWRTVAPIGVPHRLMEDDWYEGYYLPKGSIVLSNIYSINRSTAFSDADSFIPERFLNSEGTFEILQPETHNQGHYTFGFGRRACAGMHIANNLIFIAIAHLLWGFNVRKAKDEDGVDITPSATDYHDTGLIVRPHLWKVDIVPRGSEPLNMAQERFAQATH</sequence>